<feature type="DNA-binding region" description="OmpR/PhoB-type" evidence="5">
    <location>
        <begin position="124"/>
        <end position="218"/>
    </location>
</feature>
<keyword evidence="9" id="KW-1185">Reference proteome</keyword>
<proteinExistence type="predicted"/>
<evidence type="ECO:0000256" key="5">
    <source>
        <dbReference type="PROSITE-ProRule" id="PRU01091"/>
    </source>
</evidence>
<dbReference type="Gene3D" id="6.10.250.690">
    <property type="match status" value="1"/>
</dbReference>
<dbReference type="EMBL" id="JAVREH010000008">
    <property type="protein sequence ID" value="MDT0261468.1"/>
    <property type="molecule type" value="Genomic_DNA"/>
</dbReference>
<feature type="domain" description="Response regulatory" evidence="6">
    <location>
        <begin position="5"/>
        <end position="119"/>
    </location>
</feature>
<dbReference type="PROSITE" id="PS50110">
    <property type="entry name" value="RESPONSE_REGULATORY"/>
    <property type="match status" value="1"/>
</dbReference>
<dbReference type="InterPro" id="IPR011006">
    <property type="entry name" value="CheY-like_superfamily"/>
</dbReference>
<dbReference type="Pfam" id="PF00486">
    <property type="entry name" value="Trans_reg_C"/>
    <property type="match status" value="1"/>
</dbReference>
<dbReference type="PROSITE" id="PS51755">
    <property type="entry name" value="OMPR_PHOB"/>
    <property type="match status" value="1"/>
</dbReference>
<dbReference type="InterPro" id="IPR001867">
    <property type="entry name" value="OmpR/PhoB-type_DNA-bd"/>
</dbReference>
<comment type="caution">
    <text evidence="8">The sequence shown here is derived from an EMBL/GenBank/DDBJ whole genome shotgun (WGS) entry which is preliminary data.</text>
</comment>
<dbReference type="InterPro" id="IPR001789">
    <property type="entry name" value="Sig_transdc_resp-reg_receiver"/>
</dbReference>
<keyword evidence="2" id="KW-0902">Two-component regulatory system</keyword>
<reference evidence="9" key="1">
    <citation type="submission" date="2023-07" db="EMBL/GenBank/DDBJ databases">
        <title>30 novel species of actinomycetes from the DSMZ collection.</title>
        <authorList>
            <person name="Nouioui I."/>
        </authorList>
    </citation>
    <scope>NUCLEOTIDE SEQUENCE [LARGE SCALE GENOMIC DNA]</scope>
    <source>
        <strain evidence="9">DSM 44399</strain>
    </source>
</reference>
<evidence type="ECO:0000313" key="8">
    <source>
        <dbReference type="EMBL" id="MDT0261468.1"/>
    </source>
</evidence>
<evidence type="ECO:0000256" key="3">
    <source>
        <dbReference type="ARBA" id="ARBA00023125"/>
    </source>
</evidence>
<evidence type="ECO:0000259" key="6">
    <source>
        <dbReference type="PROSITE" id="PS50110"/>
    </source>
</evidence>
<name>A0ABU2J913_9ACTN</name>
<evidence type="ECO:0000256" key="4">
    <source>
        <dbReference type="PROSITE-ProRule" id="PRU00169"/>
    </source>
</evidence>
<dbReference type="InterPro" id="IPR039420">
    <property type="entry name" value="WalR-like"/>
</dbReference>
<dbReference type="RefSeq" id="WP_311422624.1">
    <property type="nucleotide sequence ID" value="NZ_JAVREH010000008.1"/>
</dbReference>
<dbReference type="Gene3D" id="1.10.10.10">
    <property type="entry name" value="Winged helix-like DNA-binding domain superfamily/Winged helix DNA-binding domain"/>
    <property type="match status" value="1"/>
</dbReference>
<sequence length="221" mass="24035">MGAPQIVLVEDDDAISEPLTRGLRREGFDITVTVDGPSGLKAALEPGVALVILDVGLPLMGGLEVCRRLRAARPRLQILLLTALAEEVHTVDGLDAGADDYVAKPFRLAELLARIRAAVRRSAPPELAFAGIRVDTSSRQAYLGDEELSMSPKEFDLLTALLAEAGTVVTREVLLRDIWQLSWHRSGRTLDQHISMLRSKIGADRIVTVRGHGFRMVDPGS</sequence>
<evidence type="ECO:0000256" key="1">
    <source>
        <dbReference type="ARBA" id="ARBA00022553"/>
    </source>
</evidence>
<keyword evidence="1 4" id="KW-0597">Phosphoprotein</keyword>
<dbReference type="SMART" id="SM00448">
    <property type="entry name" value="REC"/>
    <property type="match status" value="1"/>
</dbReference>
<gene>
    <name evidence="8" type="ORF">RM423_08680</name>
</gene>
<dbReference type="InterPro" id="IPR036388">
    <property type="entry name" value="WH-like_DNA-bd_sf"/>
</dbReference>
<dbReference type="Proteomes" id="UP001183176">
    <property type="component" value="Unassembled WGS sequence"/>
</dbReference>
<dbReference type="Pfam" id="PF00072">
    <property type="entry name" value="Response_reg"/>
    <property type="match status" value="1"/>
</dbReference>
<dbReference type="SMART" id="SM00862">
    <property type="entry name" value="Trans_reg_C"/>
    <property type="match status" value="1"/>
</dbReference>
<evidence type="ECO:0000313" key="9">
    <source>
        <dbReference type="Proteomes" id="UP001183176"/>
    </source>
</evidence>
<accession>A0ABU2J913</accession>
<dbReference type="PANTHER" id="PTHR48111:SF40">
    <property type="entry name" value="PHOSPHATE REGULON TRANSCRIPTIONAL REGULATORY PROTEIN PHOB"/>
    <property type="match status" value="1"/>
</dbReference>
<dbReference type="SUPFAM" id="SSF52172">
    <property type="entry name" value="CheY-like"/>
    <property type="match status" value="1"/>
</dbReference>
<feature type="domain" description="OmpR/PhoB-type" evidence="7">
    <location>
        <begin position="124"/>
        <end position="218"/>
    </location>
</feature>
<feature type="modified residue" description="4-aspartylphosphate" evidence="4">
    <location>
        <position position="54"/>
    </location>
</feature>
<evidence type="ECO:0000259" key="7">
    <source>
        <dbReference type="PROSITE" id="PS51755"/>
    </source>
</evidence>
<evidence type="ECO:0000256" key="2">
    <source>
        <dbReference type="ARBA" id="ARBA00023012"/>
    </source>
</evidence>
<keyword evidence="3 5" id="KW-0238">DNA-binding</keyword>
<protein>
    <submittedName>
        <fullName evidence="8">Response regulator transcription factor</fullName>
    </submittedName>
</protein>
<organism evidence="8 9">
    <name type="scientific">Jatrophihabitans lederbergiae</name>
    <dbReference type="NCBI Taxonomy" id="3075547"/>
    <lineage>
        <taxon>Bacteria</taxon>
        <taxon>Bacillati</taxon>
        <taxon>Actinomycetota</taxon>
        <taxon>Actinomycetes</taxon>
        <taxon>Jatrophihabitantales</taxon>
        <taxon>Jatrophihabitantaceae</taxon>
        <taxon>Jatrophihabitans</taxon>
    </lineage>
</organism>
<dbReference type="CDD" id="cd00383">
    <property type="entry name" value="trans_reg_C"/>
    <property type="match status" value="1"/>
</dbReference>
<dbReference type="PANTHER" id="PTHR48111">
    <property type="entry name" value="REGULATOR OF RPOS"/>
    <property type="match status" value="1"/>
</dbReference>
<dbReference type="Gene3D" id="3.40.50.2300">
    <property type="match status" value="1"/>
</dbReference>